<dbReference type="STRING" id="157687.HMPREF3180_00850"/>
<dbReference type="RefSeq" id="WP_060917687.1">
    <property type="nucleotide sequence ID" value="NZ_KQ960046.1"/>
</dbReference>
<evidence type="ECO:0000313" key="2">
    <source>
        <dbReference type="EMBL" id="KXB67986.1"/>
    </source>
</evidence>
<dbReference type="Proteomes" id="UP000070483">
    <property type="component" value="Unassembled WGS sequence"/>
</dbReference>
<feature type="coiled-coil region" evidence="1">
    <location>
        <begin position="52"/>
        <end position="94"/>
    </location>
</feature>
<proteinExistence type="predicted"/>
<evidence type="ECO:0008006" key="4">
    <source>
        <dbReference type="Google" id="ProtNLM"/>
    </source>
</evidence>
<protein>
    <recommendedName>
        <fullName evidence="4">DUF1351 domain-containing protein</fullName>
    </recommendedName>
</protein>
<sequence>MGTQELQVIEFEVTKLVPAKVVSNIDDLKSFMEIVRQKYKDWIVTEDDIDIAKSERTKLNKLEKKISDERKKIQKKANADIETLIENLKTYEKEVKGISNFIGEQLKGYDEKIRKEKKVEVQKKINNIFTRNPGLKIFLEWNDKWLDKSFTFKKIENEVQKQYEELEKKQDFINSQIAKANSEIEFIITFESIKFLMTEDYNVITEKIESKKNEIKQTEENLRQKAEEEKQRALEEAEIQKRKEIEEIKKQQTVGTVQQDTKTTKENTKKEKHYDTTIRFVNAPLSFLVMLKNEADRLGIETEKISSKQI</sequence>
<comment type="caution">
    <text evidence="2">The sequence shown here is derived from an EMBL/GenBank/DDBJ whole genome shotgun (WGS) entry which is preliminary data.</text>
</comment>
<organism evidence="2 3">
    <name type="scientific">Leptotrichia wadei</name>
    <dbReference type="NCBI Taxonomy" id="157687"/>
    <lineage>
        <taxon>Bacteria</taxon>
        <taxon>Fusobacteriati</taxon>
        <taxon>Fusobacteriota</taxon>
        <taxon>Fusobacteriia</taxon>
        <taxon>Fusobacteriales</taxon>
        <taxon>Leptotrichiaceae</taxon>
        <taxon>Leptotrichia</taxon>
    </lineage>
</organism>
<evidence type="ECO:0000313" key="3">
    <source>
        <dbReference type="Proteomes" id="UP000070483"/>
    </source>
</evidence>
<dbReference type="AlphaFoldDB" id="A0A134AJS5"/>
<dbReference type="OrthoDB" id="2193070at2"/>
<dbReference type="InterPro" id="IPR009785">
    <property type="entry name" value="Prophage_Lj928_Orf309"/>
</dbReference>
<feature type="coiled-coil region" evidence="1">
    <location>
        <begin position="156"/>
        <end position="254"/>
    </location>
</feature>
<gene>
    <name evidence="2" type="ORF">HMPREF3180_00850</name>
</gene>
<keyword evidence="1" id="KW-0175">Coiled coil</keyword>
<keyword evidence="3" id="KW-1185">Reference proteome</keyword>
<dbReference type="PATRIC" id="fig|157687.3.peg.848"/>
<accession>A0A134AJS5</accession>
<dbReference type="Pfam" id="PF07083">
    <property type="entry name" value="DUF1351"/>
    <property type="match status" value="1"/>
</dbReference>
<reference evidence="3" key="1">
    <citation type="submission" date="2016-01" db="EMBL/GenBank/DDBJ databases">
        <authorList>
            <person name="Mitreva M."/>
            <person name="Pepin K.H."/>
            <person name="Mihindukulasuriya K.A."/>
            <person name="Fulton R."/>
            <person name="Fronick C."/>
            <person name="O'Laughlin M."/>
            <person name="Miner T."/>
            <person name="Herter B."/>
            <person name="Rosa B.A."/>
            <person name="Cordes M."/>
            <person name="Tomlinson C."/>
            <person name="Wollam A."/>
            <person name="Palsikar V.B."/>
            <person name="Mardis E.R."/>
            <person name="Wilson R.K."/>
        </authorList>
    </citation>
    <scope>NUCLEOTIDE SEQUENCE [LARGE SCALE GENOMIC DNA]</scope>
    <source>
        <strain evidence="3">KA00185</strain>
    </source>
</reference>
<name>A0A134AJS5_9FUSO</name>
<evidence type="ECO:0000256" key="1">
    <source>
        <dbReference type="SAM" id="Coils"/>
    </source>
</evidence>
<dbReference type="EMBL" id="LSDD01000056">
    <property type="protein sequence ID" value="KXB67986.1"/>
    <property type="molecule type" value="Genomic_DNA"/>
</dbReference>